<reference evidence="2 3" key="1">
    <citation type="submission" date="2020-08" db="EMBL/GenBank/DDBJ databases">
        <title>Genome sequence of Erysipelothrix inopinata DSM 15511T.</title>
        <authorList>
            <person name="Hyun D.-W."/>
            <person name="Bae J.-W."/>
        </authorList>
    </citation>
    <scope>NUCLEOTIDE SEQUENCE [LARGE SCALE GENOMIC DNA]</scope>
    <source>
        <strain evidence="2 3">DSM 15511</strain>
    </source>
</reference>
<organism evidence="2 3">
    <name type="scientific">Erysipelothrix inopinata</name>
    <dbReference type="NCBI Taxonomy" id="225084"/>
    <lineage>
        <taxon>Bacteria</taxon>
        <taxon>Bacillati</taxon>
        <taxon>Bacillota</taxon>
        <taxon>Erysipelotrichia</taxon>
        <taxon>Erysipelotrichales</taxon>
        <taxon>Erysipelotrichaceae</taxon>
        <taxon>Erysipelothrix</taxon>
    </lineage>
</organism>
<gene>
    <name evidence="2" type="ORF">H9L01_10475</name>
</gene>
<dbReference type="RefSeq" id="WP_187533893.1">
    <property type="nucleotide sequence ID" value="NZ_CBCSHU010000021.1"/>
</dbReference>
<accession>A0A7G9RYU6</accession>
<keyword evidence="1" id="KW-1133">Transmembrane helix</keyword>
<dbReference type="Proteomes" id="UP000515928">
    <property type="component" value="Chromosome"/>
</dbReference>
<feature type="transmembrane region" description="Helical" evidence="1">
    <location>
        <begin position="7"/>
        <end position="23"/>
    </location>
</feature>
<keyword evidence="1" id="KW-0812">Transmembrane</keyword>
<proteinExistence type="predicted"/>
<evidence type="ECO:0000313" key="2">
    <source>
        <dbReference type="EMBL" id="QNN60771.1"/>
    </source>
</evidence>
<keyword evidence="1" id="KW-0472">Membrane</keyword>
<name>A0A7G9RYU6_9FIRM</name>
<dbReference type="EMBL" id="CP060715">
    <property type="protein sequence ID" value="QNN60771.1"/>
    <property type="molecule type" value="Genomic_DNA"/>
</dbReference>
<dbReference type="KEGG" id="eio:H9L01_10475"/>
<evidence type="ECO:0000313" key="3">
    <source>
        <dbReference type="Proteomes" id="UP000515928"/>
    </source>
</evidence>
<protein>
    <submittedName>
        <fullName evidence="2">Uncharacterized protein</fullName>
    </submittedName>
</protein>
<evidence type="ECO:0000256" key="1">
    <source>
        <dbReference type="SAM" id="Phobius"/>
    </source>
</evidence>
<keyword evidence="3" id="KW-1185">Reference proteome</keyword>
<sequence>MKRITKLVILIVIAIVFGMFYTVEVNENKLSSIKDIKVSRITLSHHNEIVEVSQENPDFNVIIELISQVKLRNKYVGPIMIGEGIEVSFYEDNQHIVTIVPGLSQTNVDGIKFNTSEDSFKIVNQLDHILGKYYGYNQ</sequence>
<dbReference type="AlphaFoldDB" id="A0A7G9RYU6"/>